<dbReference type="KEGG" id="osu:NT6N_33820"/>
<reference evidence="1" key="1">
    <citation type="submission" date="2024-07" db="EMBL/GenBank/DDBJ databases">
        <title>Complete genome sequence of Verrucomicrobiaceae bacterium NT6N.</title>
        <authorList>
            <person name="Huang C."/>
            <person name="Takami H."/>
            <person name="Hamasaki K."/>
        </authorList>
    </citation>
    <scope>NUCLEOTIDE SEQUENCE</scope>
    <source>
        <strain evidence="1">NT6N</strain>
    </source>
</reference>
<protein>
    <submittedName>
        <fullName evidence="1">Uncharacterized protein</fullName>
    </submittedName>
</protein>
<proteinExistence type="predicted"/>
<dbReference type="EMBL" id="AP026866">
    <property type="protein sequence ID" value="BDS08342.1"/>
    <property type="molecule type" value="Genomic_DNA"/>
</dbReference>
<dbReference type="AlphaFoldDB" id="A0AAT9FR20"/>
<evidence type="ECO:0000313" key="1">
    <source>
        <dbReference type="EMBL" id="BDS08342.1"/>
    </source>
</evidence>
<gene>
    <name evidence="1" type="ORF">NT6N_33820</name>
</gene>
<name>A0AAT9FR20_9BACT</name>
<sequence length="131" mass="14482">MRIISTKDAVFEKIENALSGRQEKTQLEALAGIDCDEQDLANQQELGDEDPVATIELIAQWLPDTGEGILDWFYVRVSGVDADPPQIEHGGPLLAFNSQGKAPDLDILIEDAVTALNETIEWAEFELEEDN</sequence>
<organism evidence="1">
    <name type="scientific">Oceaniferula spumae</name>
    <dbReference type="NCBI Taxonomy" id="2979115"/>
    <lineage>
        <taxon>Bacteria</taxon>
        <taxon>Pseudomonadati</taxon>
        <taxon>Verrucomicrobiota</taxon>
        <taxon>Verrucomicrobiia</taxon>
        <taxon>Verrucomicrobiales</taxon>
        <taxon>Verrucomicrobiaceae</taxon>
        <taxon>Oceaniferula</taxon>
    </lineage>
</organism>
<accession>A0AAT9FR20</accession>